<keyword evidence="1" id="KW-1133">Transmembrane helix</keyword>
<dbReference type="EMBL" id="MLQQ01000001">
    <property type="protein sequence ID" value="OIJ15592.1"/>
    <property type="molecule type" value="Genomic_DNA"/>
</dbReference>
<gene>
    <name evidence="2" type="ORF">BKP35_00950</name>
</gene>
<evidence type="ECO:0000256" key="1">
    <source>
        <dbReference type="SAM" id="Phobius"/>
    </source>
</evidence>
<feature type="transmembrane region" description="Helical" evidence="1">
    <location>
        <begin position="62"/>
        <end position="81"/>
    </location>
</feature>
<reference evidence="2 3" key="1">
    <citation type="submission" date="2016-10" db="EMBL/GenBank/DDBJ databases">
        <title>Draft genome sequences of four alkaliphilic bacteria belonging to the Anaerobacillus genus.</title>
        <authorList>
            <person name="Bassil N.M."/>
            <person name="Lloyd J.R."/>
        </authorList>
    </citation>
    <scope>NUCLEOTIDE SEQUENCE [LARGE SCALE GENOMIC DNA]</scope>
    <source>
        <strain evidence="2 3">DSM 15340</strain>
    </source>
</reference>
<keyword evidence="1" id="KW-0812">Transmembrane</keyword>
<accession>A0A1S2LSV2</accession>
<dbReference type="OrthoDB" id="2734115at2"/>
<dbReference type="Proteomes" id="UP000180098">
    <property type="component" value="Unassembled WGS sequence"/>
</dbReference>
<organism evidence="2 3">
    <name type="scientific">Anaerobacillus arseniciselenatis</name>
    <dbReference type="NCBI Taxonomy" id="85682"/>
    <lineage>
        <taxon>Bacteria</taxon>
        <taxon>Bacillati</taxon>
        <taxon>Bacillota</taxon>
        <taxon>Bacilli</taxon>
        <taxon>Bacillales</taxon>
        <taxon>Bacillaceae</taxon>
        <taxon>Anaerobacillus</taxon>
    </lineage>
</organism>
<feature type="transmembrane region" description="Helical" evidence="1">
    <location>
        <begin position="93"/>
        <end position="115"/>
    </location>
</feature>
<evidence type="ECO:0000313" key="2">
    <source>
        <dbReference type="EMBL" id="OIJ15592.1"/>
    </source>
</evidence>
<proteinExistence type="predicted"/>
<dbReference type="RefSeq" id="WP_071311517.1">
    <property type="nucleotide sequence ID" value="NZ_MLQQ01000001.1"/>
</dbReference>
<sequence length="148" mass="17557">MISFRGDAWKFYLKLKRTQRSGIHIEKLDEITEIEEIQKFYEALDDRLLMKIRYRMVKEKKGSGMIPILVSTIPWLLFIFSKQLQGVLFREGSYLWAIFAFLYLTILISGVIVHFRENAWANVHTEIIDDILSERRERRGENAKEEGT</sequence>
<keyword evidence="3" id="KW-1185">Reference proteome</keyword>
<comment type="caution">
    <text evidence="2">The sequence shown here is derived from an EMBL/GenBank/DDBJ whole genome shotgun (WGS) entry which is preliminary data.</text>
</comment>
<dbReference type="AlphaFoldDB" id="A0A1S2LSV2"/>
<evidence type="ECO:0000313" key="3">
    <source>
        <dbReference type="Proteomes" id="UP000180098"/>
    </source>
</evidence>
<keyword evidence="1" id="KW-0472">Membrane</keyword>
<protein>
    <submittedName>
        <fullName evidence="2">Uncharacterized protein</fullName>
    </submittedName>
</protein>
<name>A0A1S2LSV2_9BACI</name>